<dbReference type="GO" id="GO:0015074">
    <property type="term" value="P:DNA integration"/>
    <property type="evidence" value="ECO:0007669"/>
    <property type="project" value="UniProtKB-KW"/>
</dbReference>
<organism evidence="6 7">
    <name type="scientific">Methylomonas denitrificans</name>
    <dbReference type="NCBI Taxonomy" id="1538553"/>
    <lineage>
        <taxon>Bacteria</taxon>
        <taxon>Pseudomonadati</taxon>
        <taxon>Pseudomonadota</taxon>
        <taxon>Gammaproteobacteria</taxon>
        <taxon>Methylococcales</taxon>
        <taxon>Methylococcaceae</taxon>
        <taxon>Methylomonas</taxon>
    </lineage>
</organism>
<evidence type="ECO:0000313" key="7">
    <source>
        <dbReference type="Proteomes" id="UP000030512"/>
    </source>
</evidence>
<gene>
    <name evidence="6" type="ORF">JT25_005365</name>
</gene>
<dbReference type="PROSITE" id="PS51898">
    <property type="entry name" value="TYR_RECOMBINASE"/>
    <property type="match status" value="1"/>
</dbReference>
<evidence type="ECO:0000256" key="3">
    <source>
        <dbReference type="ARBA" id="ARBA00023125"/>
    </source>
</evidence>
<keyword evidence="2" id="KW-0229">DNA integration</keyword>
<dbReference type="RefSeq" id="WP_062327862.1">
    <property type="nucleotide sequence ID" value="NZ_CP014476.1"/>
</dbReference>
<evidence type="ECO:0000256" key="2">
    <source>
        <dbReference type="ARBA" id="ARBA00022908"/>
    </source>
</evidence>
<dbReference type="InterPro" id="IPR002104">
    <property type="entry name" value="Integrase_catalytic"/>
</dbReference>
<reference evidence="6 7" key="1">
    <citation type="journal article" date="2015" name="Environ. Microbiol.">
        <title>Methane oxidation coupled to nitrate reduction under hypoxia by the Gammaproteobacterium Methylomonas denitrificans, sp. nov. type strain FJG1.</title>
        <authorList>
            <person name="Kits K.D."/>
            <person name="Klotz M.G."/>
            <person name="Stein L.Y."/>
        </authorList>
    </citation>
    <scope>NUCLEOTIDE SEQUENCE [LARGE SCALE GENOMIC DNA]</scope>
    <source>
        <strain evidence="6 7">FJG1</strain>
    </source>
</reference>
<dbReference type="InterPro" id="IPR050090">
    <property type="entry name" value="Tyrosine_recombinase_XerCD"/>
</dbReference>
<dbReference type="GO" id="GO:0003677">
    <property type="term" value="F:DNA binding"/>
    <property type="evidence" value="ECO:0007669"/>
    <property type="project" value="UniProtKB-KW"/>
</dbReference>
<dbReference type="PANTHER" id="PTHR30349">
    <property type="entry name" value="PHAGE INTEGRASE-RELATED"/>
    <property type="match status" value="1"/>
</dbReference>
<dbReference type="OrthoDB" id="662444at2"/>
<dbReference type="AlphaFoldDB" id="A0A126T1F9"/>
<evidence type="ECO:0000259" key="5">
    <source>
        <dbReference type="PROSITE" id="PS51898"/>
    </source>
</evidence>
<keyword evidence="3" id="KW-0238">DNA-binding</keyword>
<dbReference type="InterPro" id="IPR011010">
    <property type="entry name" value="DNA_brk_join_enz"/>
</dbReference>
<dbReference type="KEGG" id="mdn:JT25_005365"/>
<name>A0A126T1F9_9GAMM</name>
<dbReference type="Proteomes" id="UP000030512">
    <property type="component" value="Chromosome"/>
</dbReference>
<comment type="similarity">
    <text evidence="1">Belongs to the 'phage' integrase family.</text>
</comment>
<dbReference type="EMBL" id="CP014476">
    <property type="protein sequence ID" value="AMK75922.1"/>
    <property type="molecule type" value="Genomic_DNA"/>
</dbReference>
<dbReference type="STRING" id="1538553.JT25_005365"/>
<dbReference type="SUPFAM" id="SSF56349">
    <property type="entry name" value="DNA breaking-rejoining enzymes"/>
    <property type="match status" value="1"/>
</dbReference>
<keyword evidence="4" id="KW-0233">DNA recombination</keyword>
<dbReference type="InterPro" id="IPR010998">
    <property type="entry name" value="Integrase_recombinase_N"/>
</dbReference>
<accession>A0A126T1F9</accession>
<feature type="domain" description="Tyr recombinase" evidence="5">
    <location>
        <begin position="168"/>
        <end position="346"/>
    </location>
</feature>
<protein>
    <recommendedName>
        <fullName evidence="5">Tyr recombinase domain-containing protein</fullName>
    </recommendedName>
</protein>
<dbReference type="Gene3D" id="1.10.443.10">
    <property type="entry name" value="Intergrase catalytic core"/>
    <property type="match status" value="1"/>
</dbReference>
<evidence type="ECO:0000256" key="4">
    <source>
        <dbReference type="ARBA" id="ARBA00023172"/>
    </source>
</evidence>
<dbReference type="Pfam" id="PF00589">
    <property type="entry name" value="Phage_integrase"/>
    <property type="match status" value="1"/>
</dbReference>
<sequence>MAKRNSLPGLYWDKETGKGSIDKRIDGLGRVRHRFTASTWQEAEVEYHQAIAVAKTEAAAPKLRTFREAATKYLNEETKTSLSRDAGCLANLEPWLGGLRLDQIHQGSIQPYIDHRREQGAKSATVIRELSVVRRILTLTSRVWRDLDNQPWLPVAPLLRMPDWKDAANPYPLSFDEQKRFFRELPAHLSEMALFAVHTGTREHIVAELRWEWEIKVPELNTSIFLVPGEFTKNQTTCLLVLNSVAKNVVDSRRGKSDTHVFGFRGKPVTRMHNTAWKNAWKRAGLPIGDSVLSGPHNLRHTFARRLRLAGVPLETRKALMHHIDGDITVHYSPAEVGELLAAVEKLTKVEGVTMLRLAS</sequence>
<evidence type="ECO:0000256" key="1">
    <source>
        <dbReference type="ARBA" id="ARBA00008857"/>
    </source>
</evidence>
<proteinExistence type="inferred from homology"/>
<dbReference type="Gene3D" id="1.10.150.130">
    <property type="match status" value="1"/>
</dbReference>
<dbReference type="InterPro" id="IPR013762">
    <property type="entry name" value="Integrase-like_cat_sf"/>
</dbReference>
<evidence type="ECO:0000313" key="6">
    <source>
        <dbReference type="EMBL" id="AMK75922.1"/>
    </source>
</evidence>
<dbReference type="GO" id="GO:0006310">
    <property type="term" value="P:DNA recombination"/>
    <property type="evidence" value="ECO:0007669"/>
    <property type="project" value="UniProtKB-KW"/>
</dbReference>
<keyword evidence="7" id="KW-1185">Reference proteome</keyword>
<dbReference type="PANTHER" id="PTHR30349:SF64">
    <property type="entry name" value="PROPHAGE INTEGRASE INTD-RELATED"/>
    <property type="match status" value="1"/>
</dbReference>